<protein>
    <submittedName>
        <fullName evidence="1">Uncharacterized protein</fullName>
    </submittedName>
</protein>
<sequence>MFEHSATPDNIFDCHVTFIDGIGNMLLYDLPIPVNVEFEGFLTRLQVDTFRSLSSVHDESDYASWAKRLDFLSTDKPAIAKLEKLIDQHKQTDYEKLAEWLWVCEDRTGDVRGMFITGEKDFKAFMALASSKKLGKGCLMRVSESKFHEIIITLKHLEMKEDRRGQERCEEAFCELERRQGNKV</sequence>
<dbReference type="Proteomes" id="UP001140453">
    <property type="component" value="Unassembled WGS sequence"/>
</dbReference>
<evidence type="ECO:0000313" key="1">
    <source>
        <dbReference type="EMBL" id="KAJ4391646.1"/>
    </source>
</evidence>
<evidence type="ECO:0000313" key="2">
    <source>
        <dbReference type="Proteomes" id="UP001140453"/>
    </source>
</evidence>
<comment type="caution">
    <text evidence="1">The sequence shown here is derived from an EMBL/GenBank/DDBJ whole genome shotgun (WGS) entry which is preliminary data.</text>
</comment>
<proteinExistence type="predicted"/>
<name>A0A9W8YSK1_9PEZI</name>
<reference evidence="1" key="1">
    <citation type="submission" date="2022-10" db="EMBL/GenBank/DDBJ databases">
        <title>Tapping the CABI collections for fungal endophytes: first genome assemblies for Collariella, Neodidymelliopsis, Ascochyta clinopodiicola, Didymella pomorum, Didymosphaeria variabile, Neocosmospora piperis and Neocucurbitaria cava.</title>
        <authorList>
            <person name="Hill R."/>
        </authorList>
    </citation>
    <scope>NUCLEOTIDE SEQUENCE</scope>
    <source>
        <strain evidence="1">IMI 355082</strain>
    </source>
</reference>
<gene>
    <name evidence="1" type="ORF">N0V93_005265</name>
</gene>
<dbReference type="OrthoDB" id="10354365at2759"/>
<dbReference type="AlphaFoldDB" id="A0A9W8YSK1"/>
<accession>A0A9W8YSK1</accession>
<dbReference type="EMBL" id="JAPEVB010000003">
    <property type="protein sequence ID" value="KAJ4391646.1"/>
    <property type="molecule type" value="Genomic_DNA"/>
</dbReference>
<keyword evidence="2" id="KW-1185">Reference proteome</keyword>
<organism evidence="1 2">
    <name type="scientific">Gnomoniopsis smithogilvyi</name>
    <dbReference type="NCBI Taxonomy" id="1191159"/>
    <lineage>
        <taxon>Eukaryota</taxon>
        <taxon>Fungi</taxon>
        <taxon>Dikarya</taxon>
        <taxon>Ascomycota</taxon>
        <taxon>Pezizomycotina</taxon>
        <taxon>Sordariomycetes</taxon>
        <taxon>Sordariomycetidae</taxon>
        <taxon>Diaporthales</taxon>
        <taxon>Gnomoniaceae</taxon>
        <taxon>Gnomoniopsis</taxon>
    </lineage>
</organism>